<comment type="subcellular location">
    <subcellularLocation>
        <location evidence="1 8">Nucleus</location>
        <location evidence="1 8">Nucleolus</location>
    </subcellularLocation>
</comment>
<feature type="compositionally biased region" description="Gly residues" evidence="9">
    <location>
        <begin position="1"/>
        <end position="11"/>
    </location>
</feature>
<keyword evidence="2 8" id="KW-0690">Ribosome biogenesis</keyword>
<evidence type="ECO:0000256" key="2">
    <source>
        <dbReference type="ARBA" id="ARBA00022517"/>
    </source>
</evidence>
<dbReference type="PANTHER" id="PTHR23237">
    <property type="entry name" value="NUCLEOLAR PROTEIN FAMILY A MEMBER 1 SNORNP PROTEIN GAR1"/>
    <property type="match status" value="1"/>
</dbReference>
<feature type="region of interest" description="Disordered" evidence="9">
    <location>
        <begin position="115"/>
        <end position="182"/>
    </location>
</feature>
<dbReference type="AlphaFoldDB" id="B0EV97"/>
<comment type="similarity">
    <text evidence="7 8">Belongs to the GAR1 family.</text>
</comment>
<dbReference type="RefSeq" id="XP_001741973.1">
    <property type="nucleotide sequence ID" value="XM_001741921.1"/>
</dbReference>
<comment type="subunit">
    <text evidence="8">Component of the small nucleolar ribonucleoprotein particles containing H/ACA-type snoRNAs (H/ACA snoRNPs).</text>
</comment>
<keyword evidence="5 8" id="KW-0539">Nucleus</keyword>
<sequence length="182" mass="19184">MSFRGGRGGNRGRGRPSFGGRDQQPSGELVPYGKFLHAAETVMVFKATSTTQYPAFNAIVYNDKKAEVGKVGEVFGPLNDYYFSVVPAEGVKPDSYSVDDQIYLYTDKLFSVDRLKNPPAPVKRGGAKGGAKGGSNNRGSRGGNRGGSRGGFNNRGSRGGNRGGSFGGNRGGFGGNKGPRNH</sequence>
<evidence type="ECO:0000313" key="11">
    <source>
        <dbReference type="Proteomes" id="UP000008076"/>
    </source>
</evidence>
<dbReference type="OMA" id="KPQDGIV"/>
<dbReference type="PANTHER" id="PTHR23237:SF6">
    <property type="entry name" value="H_ACA RIBONUCLEOPROTEIN COMPLEX SUBUNIT 1"/>
    <property type="match status" value="1"/>
</dbReference>
<dbReference type="KEGG" id="edi:EDI_289430"/>
<reference evidence="11" key="1">
    <citation type="submission" date="2007-12" db="EMBL/GenBank/DDBJ databases">
        <title>Annotation of Entamoeba dispar SAW760.</title>
        <authorList>
            <person name="Lorenzi H."/>
            <person name="Inman J."/>
            <person name="Schobel S."/>
            <person name="Amedeo P."/>
            <person name="Caler E."/>
        </authorList>
    </citation>
    <scope>NUCLEOTIDE SEQUENCE [LARGE SCALE GENOMIC DNA]</scope>
    <source>
        <strain evidence="11">ATCC PRA-260 / SAW760</strain>
    </source>
</reference>
<dbReference type="GO" id="GO:0031429">
    <property type="term" value="C:box H/ACA snoRNP complex"/>
    <property type="evidence" value="ECO:0007669"/>
    <property type="project" value="TreeGrafter"/>
</dbReference>
<evidence type="ECO:0000256" key="7">
    <source>
        <dbReference type="ARBA" id="ARBA00038293"/>
    </source>
</evidence>
<organism evidence="11">
    <name type="scientific">Entamoeba dispar (strain ATCC PRA-260 / SAW760)</name>
    <dbReference type="NCBI Taxonomy" id="370354"/>
    <lineage>
        <taxon>Eukaryota</taxon>
        <taxon>Amoebozoa</taxon>
        <taxon>Evosea</taxon>
        <taxon>Archamoebae</taxon>
        <taxon>Mastigamoebida</taxon>
        <taxon>Entamoebidae</taxon>
        <taxon>Entamoeba</taxon>
    </lineage>
</organism>
<keyword evidence="11" id="KW-1185">Reference proteome</keyword>
<dbReference type="GO" id="GO:0000454">
    <property type="term" value="P:snoRNA guided rRNA pseudouridine synthesis"/>
    <property type="evidence" value="ECO:0007669"/>
    <property type="project" value="TreeGrafter"/>
</dbReference>
<dbReference type="InterPro" id="IPR009000">
    <property type="entry name" value="Transl_B-barrel_sf"/>
</dbReference>
<name>B0EV97_ENTDS</name>
<proteinExistence type="inferred from homology"/>
<dbReference type="GeneID" id="5886898"/>
<feature type="region of interest" description="Disordered" evidence="9">
    <location>
        <begin position="1"/>
        <end position="26"/>
    </location>
</feature>
<dbReference type="VEuPathDB" id="AmoebaDB:EDI_289430"/>
<evidence type="ECO:0000256" key="6">
    <source>
        <dbReference type="ARBA" id="ARBA00023274"/>
    </source>
</evidence>
<gene>
    <name evidence="10" type="ORF">EDI_289430</name>
</gene>
<feature type="compositionally biased region" description="Gly residues" evidence="9">
    <location>
        <begin position="140"/>
        <end position="150"/>
    </location>
</feature>
<keyword evidence="6 8" id="KW-0687">Ribonucleoprotein</keyword>
<keyword evidence="3 8" id="KW-0698">rRNA processing</keyword>
<evidence type="ECO:0000256" key="3">
    <source>
        <dbReference type="ARBA" id="ARBA00022552"/>
    </source>
</evidence>
<dbReference type="GO" id="GO:0034513">
    <property type="term" value="F:box H/ACA snoRNA binding"/>
    <property type="evidence" value="ECO:0007669"/>
    <property type="project" value="TreeGrafter"/>
</dbReference>
<keyword evidence="4 8" id="KW-0694">RNA-binding</keyword>
<dbReference type="Proteomes" id="UP000008076">
    <property type="component" value="Unassembled WGS sequence"/>
</dbReference>
<dbReference type="Gene3D" id="2.40.10.230">
    <property type="entry name" value="Probable tRNA pseudouridine synthase domain"/>
    <property type="match status" value="1"/>
</dbReference>
<evidence type="ECO:0000256" key="4">
    <source>
        <dbReference type="ARBA" id="ARBA00022884"/>
    </source>
</evidence>
<dbReference type="InterPro" id="IPR038664">
    <property type="entry name" value="Gar1/Naf1_Cbf5-bd_sf"/>
</dbReference>
<comment type="function">
    <text evidence="8">Required for ribosome biogenesis. Part of a complex which catalyzes pseudouridylation of rRNA. This involves the isomerization of uridine such that the ribose is subsequently attached to C5, instead of the normal N1. Pseudouridine ("psi") residues may serve to stabilize the conformation of rRNAs.</text>
</comment>
<evidence type="ECO:0000256" key="1">
    <source>
        <dbReference type="ARBA" id="ARBA00004604"/>
    </source>
</evidence>
<dbReference type="InterPro" id="IPR007504">
    <property type="entry name" value="H/ACA_rnp_Gar1/Naf1"/>
</dbReference>
<feature type="compositionally biased region" description="Gly residues" evidence="9">
    <location>
        <begin position="157"/>
        <end position="182"/>
    </location>
</feature>
<dbReference type="OrthoDB" id="2187159at2759"/>
<evidence type="ECO:0000256" key="9">
    <source>
        <dbReference type="SAM" id="MobiDB-lite"/>
    </source>
</evidence>
<dbReference type="eggNOG" id="KOG3262">
    <property type="taxonomic scope" value="Eukaryota"/>
</dbReference>
<dbReference type="Pfam" id="PF04410">
    <property type="entry name" value="Gar1"/>
    <property type="match status" value="1"/>
</dbReference>
<evidence type="ECO:0000256" key="5">
    <source>
        <dbReference type="ARBA" id="ARBA00023242"/>
    </source>
</evidence>
<evidence type="ECO:0000256" key="8">
    <source>
        <dbReference type="RuleBase" id="RU364004"/>
    </source>
</evidence>
<dbReference type="SUPFAM" id="SSF50447">
    <property type="entry name" value="Translation proteins"/>
    <property type="match status" value="1"/>
</dbReference>
<dbReference type="EMBL" id="DS551057">
    <property type="protein sequence ID" value="EDR21509.1"/>
    <property type="molecule type" value="Genomic_DNA"/>
</dbReference>
<accession>B0EV97</accession>
<evidence type="ECO:0000313" key="10">
    <source>
        <dbReference type="EMBL" id="EDR21509.1"/>
    </source>
</evidence>
<protein>
    <recommendedName>
        <fullName evidence="8">H/ACA ribonucleoprotein complex subunit</fullName>
    </recommendedName>
</protein>